<evidence type="ECO:0000256" key="1">
    <source>
        <dbReference type="SAM" id="Phobius"/>
    </source>
</evidence>
<evidence type="ECO:0000313" key="2">
    <source>
        <dbReference type="EMBL" id="OXA61364.1"/>
    </source>
</evidence>
<dbReference type="Proteomes" id="UP000198287">
    <property type="component" value="Unassembled WGS sequence"/>
</dbReference>
<keyword evidence="1" id="KW-1133">Transmembrane helix</keyword>
<protein>
    <submittedName>
        <fullName evidence="2">Uncharacterized protein</fullName>
    </submittedName>
</protein>
<feature type="transmembrane region" description="Helical" evidence="1">
    <location>
        <begin position="126"/>
        <end position="152"/>
    </location>
</feature>
<reference evidence="2 3" key="1">
    <citation type="submission" date="2015-12" db="EMBL/GenBank/DDBJ databases">
        <title>The genome of Folsomia candida.</title>
        <authorList>
            <person name="Faddeeva A."/>
            <person name="Derks M.F."/>
            <person name="Anvar Y."/>
            <person name="Smit S."/>
            <person name="Van Straalen N."/>
            <person name="Roelofs D."/>
        </authorList>
    </citation>
    <scope>NUCLEOTIDE SEQUENCE [LARGE SCALE GENOMIC DNA]</scope>
    <source>
        <strain evidence="2 3">VU population</strain>
        <tissue evidence="2">Whole body</tissue>
    </source>
</reference>
<organism evidence="2 3">
    <name type="scientific">Folsomia candida</name>
    <name type="common">Springtail</name>
    <dbReference type="NCBI Taxonomy" id="158441"/>
    <lineage>
        <taxon>Eukaryota</taxon>
        <taxon>Metazoa</taxon>
        <taxon>Ecdysozoa</taxon>
        <taxon>Arthropoda</taxon>
        <taxon>Hexapoda</taxon>
        <taxon>Collembola</taxon>
        <taxon>Entomobryomorpha</taxon>
        <taxon>Isotomoidea</taxon>
        <taxon>Isotomidae</taxon>
        <taxon>Proisotominae</taxon>
        <taxon>Folsomia</taxon>
    </lineage>
</organism>
<dbReference type="EMBL" id="LNIX01000001">
    <property type="protein sequence ID" value="OXA61364.1"/>
    <property type="molecule type" value="Genomic_DNA"/>
</dbReference>
<feature type="transmembrane region" description="Helical" evidence="1">
    <location>
        <begin position="41"/>
        <end position="63"/>
    </location>
</feature>
<keyword evidence="1" id="KW-0472">Membrane</keyword>
<accession>A0A226EWB2</accession>
<comment type="caution">
    <text evidence="2">The sequence shown here is derived from an EMBL/GenBank/DDBJ whole genome shotgun (WGS) entry which is preliminary data.</text>
</comment>
<feature type="transmembrane region" description="Helical" evidence="1">
    <location>
        <begin position="288"/>
        <end position="308"/>
    </location>
</feature>
<feature type="transmembrane region" description="Helical" evidence="1">
    <location>
        <begin position="256"/>
        <end position="276"/>
    </location>
</feature>
<dbReference type="AlphaFoldDB" id="A0A226EWB2"/>
<dbReference type="OrthoDB" id="8297494at2759"/>
<name>A0A226EWB2_FOLCA</name>
<gene>
    <name evidence="2" type="ORF">Fcan01_00030</name>
</gene>
<sequence>MFTITFLPHLKFPLKLASSVCALQFKWDAKKGRVIPERSKLRGYLCQLGVAVHLIYAVAQYVFMINAPYDATQTAMALVFCSLHSVALGLRFKLGLLPMEFINTLMDFEAKLFNGLKYKRTFVNKILSYLIPPTIFTGISVPVAFVLILAKFPCMPPFFGSMLHTCRVGIEPGIWIRIVFLVMEFAILFPAVVASAHNICFVALPAVFCMWDYLRIIGKWRSSGDKSTEITTRFIKTYRNLKIIEILATITNSWRLIPVFVVGFPAIQFFSSYVCIRLRDEISWPEFLMFPLVYWDGFLINMILFTAASNTYEGSSRLLRKWKWSQKHSPYTRKVLASLTPLKFKFGDNFVERTTPLVIQDFSIQNTVTASYLYRNTTFCFECRFIEPHRSNIKVVQQLSIALTVEIDLYDLALRVGGKSSEVKSHITP</sequence>
<proteinExistence type="predicted"/>
<evidence type="ECO:0000313" key="3">
    <source>
        <dbReference type="Proteomes" id="UP000198287"/>
    </source>
</evidence>
<keyword evidence="1" id="KW-0812">Transmembrane</keyword>
<keyword evidence="3" id="KW-1185">Reference proteome</keyword>
<feature type="transmembrane region" description="Helical" evidence="1">
    <location>
        <begin position="75"/>
        <end position="92"/>
    </location>
</feature>